<dbReference type="NCBIfam" id="TIGR04407">
    <property type="entry name" value="LptF_YjgP"/>
    <property type="match status" value="1"/>
</dbReference>
<keyword evidence="8 9" id="KW-0472">Membrane</keyword>
<feature type="transmembrane region" description="Helical" evidence="9">
    <location>
        <begin position="270"/>
        <end position="287"/>
    </location>
</feature>
<organism evidence="10">
    <name type="scientific">hydrothermal vent metagenome</name>
    <dbReference type="NCBI Taxonomy" id="652676"/>
    <lineage>
        <taxon>unclassified sequences</taxon>
        <taxon>metagenomes</taxon>
        <taxon>ecological metagenomes</taxon>
    </lineage>
</organism>
<dbReference type="Pfam" id="PF03739">
    <property type="entry name" value="LptF_LptG"/>
    <property type="match status" value="1"/>
</dbReference>
<dbReference type="InterPro" id="IPR005495">
    <property type="entry name" value="LptG/LptF_permease"/>
</dbReference>
<evidence type="ECO:0000256" key="7">
    <source>
        <dbReference type="ARBA" id="ARBA00022989"/>
    </source>
</evidence>
<feature type="transmembrane region" description="Helical" evidence="9">
    <location>
        <begin position="47"/>
        <end position="76"/>
    </location>
</feature>
<protein>
    <recommendedName>
        <fullName evidence="2">Lipopolysaccharide export system permease protein LptF</fullName>
    </recommendedName>
</protein>
<feature type="transmembrane region" description="Helical" evidence="9">
    <location>
        <begin position="7"/>
        <end position="27"/>
    </location>
</feature>
<dbReference type="AlphaFoldDB" id="A0A3B0YZ81"/>
<reference evidence="10" key="1">
    <citation type="submission" date="2018-06" db="EMBL/GenBank/DDBJ databases">
        <authorList>
            <person name="Zhirakovskaya E."/>
        </authorList>
    </citation>
    <scope>NUCLEOTIDE SEQUENCE</scope>
</reference>
<feature type="transmembrane region" description="Helical" evidence="9">
    <location>
        <begin position="332"/>
        <end position="355"/>
    </location>
</feature>
<dbReference type="GO" id="GO:0015920">
    <property type="term" value="P:lipopolysaccharide transport"/>
    <property type="evidence" value="ECO:0007669"/>
    <property type="project" value="TreeGrafter"/>
</dbReference>
<sequence>MIIYRYLLKEITVTWLAVTLVLFLIYISNRFIRYLADAAAGTLPTDVVLYLLGLKSISSLPALLPLALYLAVLLSLGRMYKDNEMTALSAGGIGIGGVLRVISLYSVLVAILMFFVSFYASPWAQHQALMIKEQAKSSSDFVGLAAGRFKESTSGGLVFYTEKLSDGGEFMENVFAHQERGELTNLLSAAKAVQQVAEESGDRFIVFLDGYRYEGTPGMPDSKIISYQEHGIRIEKKEPEAFDVRLAARPTSELLGSQQLDEIAELQWRYALPVSTLFLTLLAVMLSRTDPRQGRFGKLFIAILVYVVYNNLIGVARNWLEQGVMPSALGLWWVHGLLMTLFIILWTQQMGIAWVRDRVMRRAV</sequence>
<proteinExistence type="predicted"/>
<keyword evidence="6 9" id="KW-0812">Transmembrane</keyword>
<keyword evidence="3" id="KW-0813">Transport</keyword>
<dbReference type="InterPro" id="IPR030922">
    <property type="entry name" value="LptF"/>
</dbReference>
<evidence type="ECO:0000256" key="9">
    <source>
        <dbReference type="SAM" id="Phobius"/>
    </source>
</evidence>
<dbReference type="GO" id="GO:0055085">
    <property type="term" value="P:transmembrane transport"/>
    <property type="evidence" value="ECO:0007669"/>
    <property type="project" value="InterPro"/>
</dbReference>
<dbReference type="GO" id="GO:0043190">
    <property type="term" value="C:ATP-binding cassette (ABC) transporter complex"/>
    <property type="evidence" value="ECO:0007669"/>
    <property type="project" value="InterPro"/>
</dbReference>
<feature type="transmembrane region" description="Helical" evidence="9">
    <location>
        <begin position="299"/>
        <end position="320"/>
    </location>
</feature>
<evidence type="ECO:0000256" key="5">
    <source>
        <dbReference type="ARBA" id="ARBA00022519"/>
    </source>
</evidence>
<feature type="transmembrane region" description="Helical" evidence="9">
    <location>
        <begin position="97"/>
        <end position="120"/>
    </location>
</feature>
<keyword evidence="4" id="KW-1003">Cell membrane</keyword>
<evidence type="ECO:0000256" key="4">
    <source>
        <dbReference type="ARBA" id="ARBA00022475"/>
    </source>
</evidence>
<accession>A0A3B0YZ81</accession>
<dbReference type="EMBL" id="UOFO01000051">
    <property type="protein sequence ID" value="VAW84691.1"/>
    <property type="molecule type" value="Genomic_DNA"/>
</dbReference>
<keyword evidence="7 9" id="KW-1133">Transmembrane helix</keyword>
<evidence type="ECO:0000256" key="3">
    <source>
        <dbReference type="ARBA" id="ARBA00022448"/>
    </source>
</evidence>
<evidence type="ECO:0000256" key="1">
    <source>
        <dbReference type="ARBA" id="ARBA00004429"/>
    </source>
</evidence>
<evidence type="ECO:0000256" key="6">
    <source>
        <dbReference type="ARBA" id="ARBA00022692"/>
    </source>
</evidence>
<dbReference type="PANTHER" id="PTHR33529">
    <property type="entry name" value="SLR0882 PROTEIN-RELATED"/>
    <property type="match status" value="1"/>
</dbReference>
<gene>
    <name evidence="10" type="ORF">MNBD_GAMMA16-1992</name>
</gene>
<evidence type="ECO:0000256" key="8">
    <source>
        <dbReference type="ARBA" id="ARBA00023136"/>
    </source>
</evidence>
<name>A0A3B0YZ81_9ZZZZ</name>
<evidence type="ECO:0000313" key="10">
    <source>
        <dbReference type="EMBL" id="VAW84691.1"/>
    </source>
</evidence>
<dbReference type="PANTHER" id="PTHR33529:SF7">
    <property type="entry name" value="LIPOPOLYSACCHARIDE EXPORT SYSTEM PERMEASE PROTEIN LPTF"/>
    <property type="match status" value="1"/>
</dbReference>
<comment type="subcellular location">
    <subcellularLocation>
        <location evidence="1">Cell inner membrane</location>
        <topology evidence="1">Multi-pass membrane protein</topology>
    </subcellularLocation>
</comment>
<evidence type="ECO:0000256" key="2">
    <source>
        <dbReference type="ARBA" id="ARBA00014213"/>
    </source>
</evidence>
<keyword evidence="5" id="KW-0997">Cell inner membrane</keyword>